<dbReference type="CDD" id="cd05379">
    <property type="entry name" value="CAP_bacterial"/>
    <property type="match status" value="1"/>
</dbReference>
<comment type="caution">
    <text evidence="2">The sequence shown here is derived from an EMBL/GenBank/DDBJ whole genome shotgun (WGS) entry which is preliminary data.</text>
</comment>
<evidence type="ECO:0000259" key="1">
    <source>
        <dbReference type="PROSITE" id="PS50093"/>
    </source>
</evidence>
<reference evidence="2" key="1">
    <citation type="journal article" date="2014" name="Int. J. Syst. Evol. Microbiol.">
        <title>Complete genome sequence of Corynebacterium casei LMG S-19264T (=DSM 44701T), isolated from a smear-ripened cheese.</title>
        <authorList>
            <consortium name="US DOE Joint Genome Institute (JGI-PGF)"/>
            <person name="Walter F."/>
            <person name="Albersmeier A."/>
            <person name="Kalinowski J."/>
            <person name="Ruckert C."/>
        </authorList>
    </citation>
    <scope>NUCLEOTIDE SEQUENCE</scope>
    <source>
        <strain evidence="2">JCM 31311</strain>
    </source>
</reference>
<sequence length="308" mass="32454">MAAPHVSLLADASFQAPLDVTFGSGLPSQASVEWRFGDGEQGSGTSVHHIFYLPGRYTVEVSMSLGGHQYRATIPVEVRSSGPERAAAVVLLDDTGLSLALGSQGSVVYAPATPRFVLDGQVVGGARQPLRAGTHSVQVTVRGASGTLEHQVSFQSGPVQRRPDYDAEVVRLTNQARAAGWDCARQANVGPSRPPLTENAQLAAAARAQSSGMALNGYFDHRSAVDGSLPDARIRASGYLPARDAENIAAGQLSPQEVVTAWLKSPGHCANIMGDYREIGVSYVHLEGSRSLDYWTQEFGTQGAVAGS</sequence>
<dbReference type="InterPro" id="IPR035986">
    <property type="entry name" value="PKD_dom_sf"/>
</dbReference>
<name>A0A918F685_9DEIO</name>
<dbReference type="SUPFAM" id="SSF49299">
    <property type="entry name" value="PKD domain"/>
    <property type="match status" value="1"/>
</dbReference>
<proteinExistence type="predicted"/>
<feature type="domain" description="PKD" evidence="1">
    <location>
        <begin position="23"/>
        <end position="64"/>
    </location>
</feature>
<dbReference type="Pfam" id="PF00188">
    <property type="entry name" value="CAP"/>
    <property type="match status" value="1"/>
</dbReference>
<dbReference type="InterPro" id="IPR014044">
    <property type="entry name" value="CAP_dom"/>
</dbReference>
<dbReference type="InterPro" id="IPR022409">
    <property type="entry name" value="PKD/Chitinase_dom"/>
</dbReference>
<dbReference type="CDD" id="cd00146">
    <property type="entry name" value="PKD"/>
    <property type="match status" value="1"/>
</dbReference>
<dbReference type="EMBL" id="BMQL01000007">
    <property type="protein sequence ID" value="GGR05257.1"/>
    <property type="molecule type" value="Genomic_DNA"/>
</dbReference>
<keyword evidence="3" id="KW-1185">Reference proteome</keyword>
<dbReference type="PROSITE" id="PS50093">
    <property type="entry name" value="PKD"/>
    <property type="match status" value="1"/>
</dbReference>
<dbReference type="Gene3D" id="2.60.40.10">
    <property type="entry name" value="Immunoglobulins"/>
    <property type="match status" value="1"/>
</dbReference>
<dbReference type="SUPFAM" id="SSF55797">
    <property type="entry name" value="PR-1-like"/>
    <property type="match status" value="1"/>
</dbReference>
<evidence type="ECO:0000313" key="2">
    <source>
        <dbReference type="EMBL" id="GGR05257.1"/>
    </source>
</evidence>
<reference evidence="2" key="2">
    <citation type="submission" date="2020-09" db="EMBL/GenBank/DDBJ databases">
        <authorList>
            <person name="Sun Q."/>
            <person name="Ohkuma M."/>
        </authorList>
    </citation>
    <scope>NUCLEOTIDE SEQUENCE</scope>
    <source>
        <strain evidence="2">JCM 31311</strain>
    </source>
</reference>
<dbReference type="Gene3D" id="3.40.33.10">
    <property type="entry name" value="CAP"/>
    <property type="match status" value="1"/>
</dbReference>
<dbReference type="InterPro" id="IPR000601">
    <property type="entry name" value="PKD_dom"/>
</dbReference>
<dbReference type="Pfam" id="PF18911">
    <property type="entry name" value="PKD_4"/>
    <property type="match status" value="1"/>
</dbReference>
<protein>
    <recommendedName>
        <fullName evidence="1">PKD domain-containing protein</fullName>
    </recommendedName>
</protein>
<gene>
    <name evidence="2" type="ORF">GCM10008957_17740</name>
</gene>
<dbReference type="PANTHER" id="PTHR31157">
    <property type="entry name" value="SCP DOMAIN-CONTAINING PROTEIN"/>
    <property type="match status" value="1"/>
</dbReference>
<dbReference type="Proteomes" id="UP000603865">
    <property type="component" value="Unassembled WGS sequence"/>
</dbReference>
<dbReference type="PANTHER" id="PTHR31157:SF1">
    <property type="entry name" value="SCP DOMAIN-CONTAINING PROTEIN"/>
    <property type="match status" value="1"/>
</dbReference>
<dbReference type="InterPro" id="IPR035940">
    <property type="entry name" value="CAP_sf"/>
</dbReference>
<dbReference type="InterPro" id="IPR013783">
    <property type="entry name" value="Ig-like_fold"/>
</dbReference>
<accession>A0A918F685</accession>
<evidence type="ECO:0000313" key="3">
    <source>
        <dbReference type="Proteomes" id="UP000603865"/>
    </source>
</evidence>
<organism evidence="2 3">
    <name type="scientific">Deinococcus ruber</name>
    <dbReference type="NCBI Taxonomy" id="1848197"/>
    <lineage>
        <taxon>Bacteria</taxon>
        <taxon>Thermotogati</taxon>
        <taxon>Deinococcota</taxon>
        <taxon>Deinococci</taxon>
        <taxon>Deinococcales</taxon>
        <taxon>Deinococcaceae</taxon>
        <taxon>Deinococcus</taxon>
    </lineage>
</organism>
<dbReference type="AlphaFoldDB" id="A0A918F685"/>
<dbReference type="SMART" id="SM00089">
    <property type="entry name" value="PKD"/>
    <property type="match status" value="1"/>
</dbReference>